<gene>
    <name evidence="1" type="ORF">UFOVP300_32</name>
</gene>
<reference evidence="1" key="1">
    <citation type="submission" date="2020-04" db="EMBL/GenBank/DDBJ databases">
        <authorList>
            <person name="Chiriac C."/>
            <person name="Salcher M."/>
            <person name="Ghai R."/>
            <person name="Kavagutti S V."/>
        </authorList>
    </citation>
    <scope>NUCLEOTIDE SEQUENCE</scope>
</reference>
<dbReference type="EMBL" id="LR796307">
    <property type="protein sequence ID" value="CAB4136035.1"/>
    <property type="molecule type" value="Genomic_DNA"/>
</dbReference>
<sequence length="492" mass="52064">MKSEELFKELAFLAGKPSLKNAVEARASSRPSSTLTEDELCRQAILRVGTAEQFGPSSQAMLLAKSLYPQVRDALLLAGSWTWAMKSGTVIETLPRPEYKWSYRYAIPADCLRVFRVNDYDYSTGDSSWEVAGNFVLSNVDSGTPAWVVDRSYEVGNAVSNNGVVYRCLVTGTTKQPGSTAGWTSDWDIWLGKAITLEYVRKVTDVTLFDSMFIDLLTANLASKLAIPLTGDADKALLLAKDSDSLAKSPAMRRDSTERKGRIKPAWMSSKLVSSRNGGEGIDAAAQSSGGGPAGGVSYPSLLVTVGTVTSVTGAVVPYVTNTGTGNTAVLNFGLPQAGVIDSSKNTLYGNGVAKVFAITGLKSSDPNHVIVSINGVVQEPTIDYLVNQGAGTITFSSAIPNGAKVVVVVLGLYSASQRVPDLYVHSFATNTAGTYNYYGMLLNSDVPSTGSPAAVAQWTITRSAVSSAGSITSSATATNVAWNNRETATYA</sequence>
<protein>
    <submittedName>
        <fullName evidence="1">ChiA1_BD domain containing protein</fullName>
    </submittedName>
</protein>
<dbReference type="CDD" id="cd12214">
    <property type="entry name" value="ChiA1_BD"/>
    <property type="match status" value="1"/>
</dbReference>
<name>A0A6J5LNM8_9CAUD</name>
<dbReference type="Gene3D" id="2.10.10.20">
    <property type="entry name" value="Carbohydrate-binding module superfamily 5/12"/>
    <property type="match status" value="1"/>
</dbReference>
<evidence type="ECO:0000313" key="1">
    <source>
        <dbReference type="EMBL" id="CAB4136035.1"/>
    </source>
</evidence>
<accession>A0A6J5LNM8</accession>
<organism evidence="1">
    <name type="scientific">uncultured Caudovirales phage</name>
    <dbReference type="NCBI Taxonomy" id="2100421"/>
    <lineage>
        <taxon>Viruses</taxon>
        <taxon>Duplodnaviria</taxon>
        <taxon>Heunggongvirae</taxon>
        <taxon>Uroviricota</taxon>
        <taxon>Caudoviricetes</taxon>
        <taxon>Peduoviridae</taxon>
        <taxon>Maltschvirus</taxon>
        <taxon>Maltschvirus maltsch</taxon>
    </lineage>
</organism>
<proteinExistence type="predicted"/>